<organism evidence="11 12">
    <name type="scientific">Shimwellia blattae (strain ATCC 29907 / DSM 4481 / JCM 1650 / NBRC 105725 / CDC 9005-74)</name>
    <name type="common">Escherichia blattae</name>
    <dbReference type="NCBI Taxonomy" id="630626"/>
    <lineage>
        <taxon>Bacteria</taxon>
        <taxon>Pseudomonadati</taxon>
        <taxon>Pseudomonadota</taxon>
        <taxon>Gammaproteobacteria</taxon>
        <taxon>Enterobacterales</taxon>
        <taxon>Enterobacteriaceae</taxon>
        <taxon>Shimwellia</taxon>
    </lineage>
</organism>
<dbReference type="SUPFAM" id="SSF53850">
    <property type="entry name" value="Periplasmic binding protein-like II"/>
    <property type="match status" value="1"/>
</dbReference>
<keyword evidence="3" id="KW-0597">Phosphoprotein</keyword>
<dbReference type="eggNOG" id="COG4191">
    <property type="taxonomic scope" value="Bacteria"/>
</dbReference>
<reference evidence="11 12" key="1">
    <citation type="journal article" date="2012" name="J. Bacteriol.">
        <title>Complete genome sequence of the B12-producing Shimwellia blattae strain DSM 4481, isolated from a cockroach.</title>
        <authorList>
            <person name="Brzuszkiewicz E."/>
            <person name="Waschkowitz T."/>
            <person name="Wiezer A."/>
            <person name="Daniel R."/>
        </authorList>
    </citation>
    <scope>NUCLEOTIDE SEQUENCE [LARGE SCALE GENOMIC DNA]</scope>
    <source>
        <strain evidence="12">ATCC 29907 / DSM 4481 / JCM 1650 / NBRC 105725 / CDC 9005-74</strain>
    </source>
</reference>
<dbReference type="Proteomes" id="UP000001955">
    <property type="component" value="Chromosome"/>
</dbReference>
<dbReference type="eggNOG" id="COG0715">
    <property type="taxonomic scope" value="Bacteria"/>
</dbReference>
<name>I2B6U4_SHIBC</name>
<comment type="catalytic activity">
    <reaction evidence="1">
        <text>ATP + protein L-histidine = ADP + protein N-phospho-L-histidine.</text>
        <dbReference type="EC" id="2.7.13.3"/>
    </reaction>
</comment>
<dbReference type="InterPro" id="IPR003661">
    <property type="entry name" value="HisK_dim/P_dom"/>
</dbReference>
<evidence type="ECO:0000259" key="10">
    <source>
        <dbReference type="PROSITE" id="PS50109"/>
    </source>
</evidence>
<evidence type="ECO:0000256" key="7">
    <source>
        <dbReference type="ARBA" id="ARBA00022840"/>
    </source>
</evidence>
<dbReference type="InterPro" id="IPR053527">
    <property type="entry name" value="Tetrathionate_sensor_kinase"/>
</dbReference>
<dbReference type="EC" id="2.7.13.3" evidence="2"/>
<dbReference type="InterPro" id="IPR036097">
    <property type="entry name" value="HisK_dim/P_sf"/>
</dbReference>
<keyword evidence="7" id="KW-0067">ATP-binding</keyword>
<dbReference type="InterPro" id="IPR005467">
    <property type="entry name" value="His_kinase_dom"/>
</dbReference>
<dbReference type="SUPFAM" id="SSF55874">
    <property type="entry name" value="ATPase domain of HSP90 chaperone/DNA topoisomerase II/histidine kinase"/>
    <property type="match status" value="1"/>
</dbReference>
<keyword evidence="5" id="KW-0547">Nucleotide-binding</keyword>
<keyword evidence="12" id="KW-1185">Reference proteome</keyword>
<dbReference type="HOGENOM" id="CLU_011260_3_0_6"/>
<accession>I2B6U4</accession>
<dbReference type="EMBL" id="CP001560">
    <property type="protein sequence ID" value="AFJ46248.1"/>
    <property type="molecule type" value="Genomic_DNA"/>
</dbReference>
<dbReference type="KEGG" id="ebt:EBL_c11440"/>
<dbReference type="GO" id="GO:0005524">
    <property type="term" value="F:ATP binding"/>
    <property type="evidence" value="ECO:0007669"/>
    <property type="project" value="UniProtKB-KW"/>
</dbReference>
<evidence type="ECO:0000256" key="3">
    <source>
        <dbReference type="ARBA" id="ARBA00022553"/>
    </source>
</evidence>
<dbReference type="InterPro" id="IPR004358">
    <property type="entry name" value="Sig_transdc_His_kin-like_C"/>
</dbReference>
<dbReference type="SMART" id="SM00387">
    <property type="entry name" value="HATPase_c"/>
    <property type="match status" value="1"/>
</dbReference>
<keyword evidence="9" id="KW-0812">Transmembrane</keyword>
<evidence type="ECO:0000256" key="2">
    <source>
        <dbReference type="ARBA" id="ARBA00012438"/>
    </source>
</evidence>
<dbReference type="AlphaFoldDB" id="I2B6U4"/>
<dbReference type="InterPro" id="IPR003594">
    <property type="entry name" value="HATPase_dom"/>
</dbReference>
<keyword evidence="9" id="KW-0472">Membrane</keyword>
<evidence type="ECO:0000256" key="1">
    <source>
        <dbReference type="ARBA" id="ARBA00000085"/>
    </source>
</evidence>
<dbReference type="PATRIC" id="fig|630626.3.peg.1103"/>
<evidence type="ECO:0000313" key="12">
    <source>
        <dbReference type="Proteomes" id="UP000001955"/>
    </source>
</evidence>
<keyword evidence="6" id="KW-0418">Kinase</keyword>
<dbReference type="PRINTS" id="PR00344">
    <property type="entry name" value="BCTRLSENSOR"/>
</dbReference>
<keyword evidence="4" id="KW-0808">Transferase</keyword>
<dbReference type="PANTHER" id="PTHR43065">
    <property type="entry name" value="SENSOR HISTIDINE KINASE"/>
    <property type="match status" value="1"/>
</dbReference>
<dbReference type="RefSeq" id="WP_014715897.1">
    <property type="nucleotide sequence ID" value="NC_017910.1"/>
</dbReference>
<protein>
    <recommendedName>
        <fullName evidence="2">histidine kinase</fullName>
        <ecNumber evidence="2">2.7.13.3</ecNumber>
    </recommendedName>
</protein>
<evidence type="ECO:0000256" key="5">
    <source>
        <dbReference type="ARBA" id="ARBA00022741"/>
    </source>
</evidence>
<dbReference type="GO" id="GO:0000155">
    <property type="term" value="F:phosphorelay sensor kinase activity"/>
    <property type="evidence" value="ECO:0007669"/>
    <property type="project" value="InterPro"/>
</dbReference>
<dbReference type="Pfam" id="PF12974">
    <property type="entry name" value="Phosphonate-bd"/>
    <property type="match status" value="1"/>
</dbReference>
<dbReference type="CDD" id="cd00082">
    <property type="entry name" value="HisKA"/>
    <property type="match status" value="1"/>
</dbReference>
<evidence type="ECO:0000313" key="11">
    <source>
        <dbReference type="EMBL" id="AFJ46248.1"/>
    </source>
</evidence>
<dbReference type="InterPro" id="IPR036890">
    <property type="entry name" value="HATPase_C_sf"/>
</dbReference>
<dbReference type="Gene3D" id="3.30.565.10">
    <property type="entry name" value="Histidine kinase-like ATPase, C-terminal domain"/>
    <property type="match status" value="1"/>
</dbReference>
<dbReference type="STRING" id="630626.EBL_c11440"/>
<keyword evidence="8" id="KW-0902">Two-component regulatory system</keyword>
<dbReference type="Gene3D" id="3.40.190.10">
    <property type="entry name" value="Periplasmic binding protein-like II"/>
    <property type="match status" value="1"/>
</dbReference>
<evidence type="ECO:0000256" key="6">
    <source>
        <dbReference type="ARBA" id="ARBA00022777"/>
    </source>
</evidence>
<keyword evidence="9" id="KW-1133">Transmembrane helix</keyword>
<dbReference type="SMART" id="SM00388">
    <property type="entry name" value="HisKA"/>
    <property type="match status" value="1"/>
</dbReference>
<sequence>MDICRMTRTVHVFILLLLSGLMFPLQAAQWTIGILGLRGDAPTRQYWQPLITALNQRIPGARFRLLPLGLNDMRTAISTGQVQFVLTNQAQFVQLNSHYHLRWLASLRSGHGPSATSMATGSTILVRRESNITRAGDLAGKTLGAVDPQAFGGYLLGYRELQKAGLQVDHQLTVRYMGFPADALLYLLRENAIQAAIVPVCLLENMEKEGLIAKNTFRVLLQKTTSFPCQTSTALYPDWSFAALPGVEDNMADAVTKALLNAPDTDKWRWGAPTSTSETEALLRALNRHPEQQRIAQTVLNWLNQHKPVPGLVLLLVVIFIANYAWVMVLVNRRGKALQRASHQLLEQQQTLERARQMSILGEMASGFAHELNQPLSAIRMYAQGGLNLLARPDNQAPLAEALSNIEAQAGRCGMIIKNLRAWATSGHPAQGAAQERVPCDVAQTLKHVLALLQLDKRLSGLTIHTDNTHPAQLMLPPVLLEQVLVNVILNAVQAGATALWITTQCSATRLHITLQDNAGGLTAEQSARLFHPFHSTKNSGIGLGLVICQRLLRGVSGDIALHNHPAPDGAAGACVTLTLPVTDNDENPG</sequence>
<dbReference type="SUPFAM" id="SSF47384">
    <property type="entry name" value="Homodimeric domain of signal transducing histidine kinase"/>
    <property type="match status" value="1"/>
</dbReference>
<feature type="transmembrane region" description="Helical" evidence="9">
    <location>
        <begin position="311"/>
        <end position="331"/>
    </location>
</feature>
<evidence type="ECO:0000256" key="4">
    <source>
        <dbReference type="ARBA" id="ARBA00022679"/>
    </source>
</evidence>
<feature type="domain" description="Histidine kinase" evidence="10">
    <location>
        <begin position="367"/>
        <end position="584"/>
    </location>
</feature>
<dbReference type="Gene3D" id="1.10.287.130">
    <property type="match status" value="1"/>
</dbReference>
<evidence type="ECO:0000256" key="9">
    <source>
        <dbReference type="SAM" id="Phobius"/>
    </source>
</evidence>
<gene>
    <name evidence="11" type="ordered locus">EBL_c11440</name>
</gene>
<dbReference type="Pfam" id="PF00512">
    <property type="entry name" value="HisKA"/>
    <property type="match status" value="1"/>
</dbReference>
<dbReference type="PROSITE" id="PS50109">
    <property type="entry name" value="HIS_KIN"/>
    <property type="match status" value="1"/>
</dbReference>
<evidence type="ECO:0000256" key="8">
    <source>
        <dbReference type="ARBA" id="ARBA00023012"/>
    </source>
</evidence>
<dbReference type="PANTHER" id="PTHR43065:SF10">
    <property type="entry name" value="PEROXIDE STRESS-ACTIVATED HISTIDINE KINASE MAK3"/>
    <property type="match status" value="1"/>
</dbReference>
<proteinExistence type="predicted"/>
<dbReference type="Pfam" id="PF02518">
    <property type="entry name" value="HATPase_c"/>
    <property type="match status" value="1"/>
</dbReference>
<dbReference type="NCBIfam" id="NF040750">
    <property type="entry name" value="tetrathio_HK"/>
    <property type="match status" value="1"/>
</dbReference>